<dbReference type="Proteomes" id="UP001177021">
    <property type="component" value="Unassembled WGS sequence"/>
</dbReference>
<evidence type="ECO:0000313" key="1">
    <source>
        <dbReference type="EMBL" id="CAJ2652407.1"/>
    </source>
</evidence>
<keyword evidence="2" id="KW-1185">Reference proteome</keyword>
<reference evidence="1" key="1">
    <citation type="submission" date="2023-10" db="EMBL/GenBank/DDBJ databases">
        <authorList>
            <person name="Rodriguez Cubillos JULIANA M."/>
            <person name="De Vega J."/>
        </authorList>
    </citation>
    <scope>NUCLEOTIDE SEQUENCE</scope>
</reference>
<evidence type="ECO:0000313" key="2">
    <source>
        <dbReference type="Proteomes" id="UP001177021"/>
    </source>
</evidence>
<sequence>MGEIPLCERFRRLFDLTETKTCSVDEMFSLGWGFDGEAWVWRRPLRAWEEELLRECQILLSNISLQAQSPDRWQWRLDPDTGYTVRGAYQFLTTIDLVTMDDAEHLIWHPQVPLKVSVLAWRLLRDRLPTKKNLVIRGILSSAAHFCVSGCGEAESAHHLFISCSTFGSLWTLVCTWIDISLTVSTSIRDHFVQFTSSAGVSRARRSFLQLIWLASVWVVWTERNHRVFSGSCSTLHQMLDKIKLFSYRRLKTTSFILVSNYHRWWSSPLLCLGLVGFVCSGCLFFL</sequence>
<gene>
    <name evidence="1" type="ORF">MILVUS5_LOCUS19888</name>
</gene>
<accession>A0ACB0K741</accession>
<comment type="caution">
    <text evidence="1">The sequence shown here is derived from an EMBL/GenBank/DDBJ whole genome shotgun (WGS) entry which is preliminary data.</text>
</comment>
<protein>
    <submittedName>
        <fullName evidence="1">Uncharacterized protein</fullName>
    </submittedName>
</protein>
<proteinExistence type="predicted"/>
<organism evidence="1 2">
    <name type="scientific">Trifolium pratense</name>
    <name type="common">Red clover</name>
    <dbReference type="NCBI Taxonomy" id="57577"/>
    <lineage>
        <taxon>Eukaryota</taxon>
        <taxon>Viridiplantae</taxon>
        <taxon>Streptophyta</taxon>
        <taxon>Embryophyta</taxon>
        <taxon>Tracheophyta</taxon>
        <taxon>Spermatophyta</taxon>
        <taxon>Magnoliopsida</taxon>
        <taxon>eudicotyledons</taxon>
        <taxon>Gunneridae</taxon>
        <taxon>Pentapetalae</taxon>
        <taxon>rosids</taxon>
        <taxon>fabids</taxon>
        <taxon>Fabales</taxon>
        <taxon>Fabaceae</taxon>
        <taxon>Papilionoideae</taxon>
        <taxon>50 kb inversion clade</taxon>
        <taxon>NPAAA clade</taxon>
        <taxon>Hologalegina</taxon>
        <taxon>IRL clade</taxon>
        <taxon>Trifolieae</taxon>
        <taxon>Trifolium</taxon>
    </lineage>
</organism>
<dbReference type="EMBL" id="CASHSV030000206">
    <property type="protein sequence ID" value="CAJ2652407.1"/>
    <property type="molecule type" value="Genomic_DNA"/>
</dbReference>
<name>A0ACB0K741_TRIPR</name>